<sequence length="114" mass="13547">MCSNLVDFSIRHDHEKKIQYSPLQSNYAKRTLNIDEISDIDTVIVQQGDTVFKKSEAAFIILKFLNHPLQYLRFVIPRFLADKLYNLVSRKRYSWFGKKEKCIFPNENSQFLIE</sequence>
<dbReference type="AlphaFoldDB" id="A0A381QN50"/>
<dbReference type="Pfam" id="PF04134">
    <property type="entry name" value="DCC1-like"/>
    <property type="match status" value="1"/>
</dbReference>
<proteinExistence type="predicted"/>
<dbReference type="InterPro" id="IPR052927">
    <property type="entry name" value="DCC_oxidoreductase"/>
</dbReference>
<evidence type="ECO:0008006" key="2">
    <source>
        <dbReference type="Google" id="ProtNLM"/>
    </source>
</evidence>
<name>A0A381QN50_9ZZZZ</name>
<dbReference type="EMBL" id="UINC01001383">
    <property type="protein sequence ID" value="SUZ79367.1"/>
    <property type="molecule type" value="Genomic_DNA"/>
</dbReference>
<evidence type="ECO:0000313" key="1">
    <source>
        <dbReference type="EMBL" id="SUZ79367.1"/>
    </source>
</evidence>
<organism evidence="1">
    <name type="scientific">marine metagenome</name>
    <dbReference type="NCBI Taxonomy" id="408172"/>
    <lineage>
        <taxon>unclassified sequences</taxon>
        <taxon>metagenomes</taxon>
        <taxon>ecological metagenomes</taxon>
    </lineage>
</organism>
<accession>A0A381QN50</accession>
<dbReference type="PANTHER" id="PTHR33639:SF2">
    <property type="entry name" value="DUF393 DOMAIN-CONTAINING PROTEIN"/>
    <property type="match status" value="1"/>
</dbReference>
<dbReference type="GO" id="GO:0015035">
    <property type="term" value="F:protein-disulfide reductase activity"/>
    <property type="evidence" value="ECO:0007669"/>
    <property type="project" value="InterPro"/>
</dbReference>
<gene>
    <name evidence="1" type="ORF">METZ01_LOCUS32221</name>
</gene>
<protein>
    <recommendedName>
        <fullName evidence="2">DUF393 domain-containing protein</fullName>
    </recommendedName>
</protein>
<dbReference type="PANTHER" id="PTHR33639">
    <property type="entry name" value="THIOL-DISULFIDE OXIDOREDUCTASE DCC"/>
    <property type="match status" value="1"/>
</dbReference>
<dbReference type="InterPro" id="IPR007263">
    <property type="entry name" value="DCC1-like"/>
</dbReference>
<reference evidence="1" key="1">
    <citation type="submission" date="2018-05" db="EMBL/GenBank/DDBJ databases">
        <authorList>
            <person name="Lanie J.A."/>
            <person name="Ng W.-L."/>
            <person name="Kazmierczak K.M."/>
            <person name="Andrzejewski T.M."/>
            <person name="Davidsen T.M."/>
            <person name="Wayne K.J."/>
            <person name="Tettelin H."/>
            <person name="Glass J.I."/>
            <person name="Rusch D."/>
            <person name="Podicherti R."/>
            <person name="Tsui H.-C.T."/>
            <person name="Winkler M.E."/>
        </authorList>
    </citation>
    <scope>NUCLEOTIDE SEQUENCE</scope>
</reference>